<evidence type="ECO:0000256" key="4">
    <source>
        <dbReference type="ARBA" id="ARBA00023163"/>
    </source>
</evidence>
<gene>
    <name evidence="6" type="ORF">DCK97_08135</name>
</gene>
<feature type="domain" description="HTH lysR-type" evidence="5">
    <location>
        <begin position="7"/>
        <end position="64"/>
    </location>
</feature>
<dbReference type="GO" id="GO:0003700">
    <property type="term" value="F:DNA-binding transcription factor activity"/>
    <property type="evidence" value="ECO:0007669"/>
    <property type="project" value="InterPro"/>
</dbReference>
<dbReference type="AlphaFoldDB" id="A0A3B9IHM7"/>
<evidence type="ECO:0000256" key="2">
    <source>
        <dbReference type="ARBA" id="ARBA00023015"/>
    </source>
</evidence>
<dbReference type="PANTHER" id="PTHR30579:SF7">
    <property type="entry name" value="HTH-TYPE TRANSCRIPTIONAL REGULATOR LRHA-RELATED"/>
    <property type="match status" value="1"/>
</dbReference>
<dbReference type="InterPro" id="IPR036388">
    <property type="entry name" value="WH-like_DNA-bd_sf"/>
</dbReference>
<evidence type="ECO:0000259" key="5">
    <source>
        <dbReference type="PROSITE" id="PS50931"/>
    </source>
</evidence>
<comment type="similarity">
    <text evidence="1">Belongs to the LysR transcriptional regulatory family.</text>
</comment>
<comment type="caution">
    <text evidence="6">The sequence shown here is derived from an EMBL/GenBank/DDBJ whole genome shotgun (WGS) entry which is preliminary data.</text>
</comment>
<evidence type="ECO:0000256" key="3">
    <source>
        <dbReference type="ARBA" id="ARBA00023125"/>
    </source>
</evidence>
<dbReference type="GO" id="GO:0003677">
    <property type="term" value="F:DNA binding"/>
    <property type="evidence" value="ECO:0007669"/>
    <property type="project" value="UniProtKB-KW"/>
</dbReference>
<keyword evidence="4" id="KW-0804">Transcription</keyword>
<reference evidence="6 7" key="1">
    <citation type="journal article" date="2018" name="Nat. Biotechnol.">
        <title>A standardized bacterial taxonomy based on genome phylogeny substantially revises the tree of life.</title>
        <authorList>
            <person name="Parks D.H."/>
            <person name="Chuvochina M."/>
            <person name="Waite D.W."/>
            <person name="Rinke C."/>
            <person name="Skarshewski A."/>
            <person name="Chaumeil P.A."/>
            <person name="Hugenholtz P."/>
        </authorList>
    </citation>
    <scope>NUCLEOTIDE SEQUENCE [LARGE SCALE GENOMIC DNA]</scope>
    <source>
        <strain evidence="6">UBA8739</strain>
    </source>
</reference>
<evidence type="ECO:0000313" key="6">
    <source>
        <dbReference type="EMBL" id="HAE47374.1"/>
    </source>
</evidence>
<dbReference type="Pfam" id="PF03466">
    <property type="entry name" value="LysR_substrate"/>
    <property type="match status" value="1"/>
</dbReference>
<dbReference type="SUPFAM" id="SSF53850">
    <property type="entry name" value="Periplasmic binding protein-like II"/>
    <property type="match status" value="1"/>
</dbReference>
<dbReference type="InterPro" id="IPR050176">
    <property type="entry name" value="LTTR"/>
</dbReference>
<name>A0A3B9IHM7_9PROT</name>
<dbReference type="Gene3D" id="3.40.190.10">
    <property type="entry name" value="Periplasmic binding protein-like II"/>
    <property type="match status" value="2"/>
</dbReference>
<dbReference type="Proteomes" id="UP000257706">
    <property type="component" value="Unassembled WGS sequence"/>
</dbReference>
<evidence type="ECO:0000256" key="1">
    <source>
        <dbReference type="ARBA" id="ARBA00009437"/>
    </source>
</evidence>
<proteinExistence type="inferred from homology"/>
<dbReference type="Pfam" id="PF00126">
    <property type="entry name" value="HTH_1"/>
    <property type="match status" value="1"/>
</dbReference>
<accession>A0A3B9IHM7</accession>
<dbReference type="InterPro" id="IPR000847">
    <property type="entry name" value="LysR_HTH_N"/>
</dbReference>
<protein>
    <submittedName>
        <fullName evidence="6">LysR family transcriptional regulator</fullName>
    </submittedName>
</protein>
<evidence type="ECO:0000313" key="7">
    <source>
        <dbReference type="Proteomes" id="UP000257706"/>
    </source>
</evidence>
<dbReference type="PANTHER" id="PTHR30579">
    <property type="entry name" value="TRANSCRIPTIONAL REGULATOR"/>
    <property type="match status" value="1"/>
</dbReference>
<dbReference type="SUPFAM" id="SSF46785">
    <property type="entry name" value="Winged helix' DNA-binding domain"/>
    <property type="match status" value="1"/>
</dbReference>
<dbReference type="PROSITE" id="PS50931">
    <property type="entry name" value="HTH_LYSR"/>
    <property type="match status" value="1"/>
</dbReference>
<organism evidence="6 7">
    <name type="scientific">Tistrella mobilis</name>
    <dbReference type="NCBI Taxonomy" id="171437"/>
    <lineage>
        <taxon>Bacteria</taxon>
        <taxon>Pseudomonadati</taxon>
        <taxon>Pseudomonadota</taxon>
        <taxon>Alphaproteobacteria</taxon>
        <taxon>Geminicoccales</taxon>
        <taxon>Geminicoccaceae</taxon>
        <taxon>Tistrella</taxon>
    </lineage>
</organism>
<dbReference type="InterPro" id="IPR005119">
    <property type="entry name" value="LysR_subst-bd"/>
</dbReference>
<dbReference type="InterPro" id="IPR036390">
    <property type="entry name" value="WH_DNA-bd_sf"/>
</dbReference>
<keyword evidence="2" id="KW-0805">Transcription regulation</keyword>
<sequence length="290" mass="31356">MAMPPNLDMDVLRTFVTGSTLGSFAKAAERIGRSPPAISLQLRKLEAQVGQTLFRKQGRGLVLTEAGEILLSYAKRLLELNDEAMMAMQRLTDMEGRVRLGIPQDFADTSLPVLLGRFSRAYPKIRVTVRVERGSHLVRLIDAGDLDLALTWGDLSSTHHSVIGSFRVVWIGPDAFDREPGMPVPLVAFDPPCSFRARAIDALEKDGIAWEHVFASSGLAGLWAAVTAGLGITARIADVVPSHLRVLDATSCGLPALGTINLGLHLADATPSSPVKRFSELLVETVSDIR</sequence>
<keyword evidence="3" id="KW-0238">DNA-binding</keyword>
<dbReference type="Gene3D" id="1.10.10.10">
    <property type="entry name" value="Winged helix-like DNA-binding domain superfamily/Winged helix DNA-binding domain"/>
    <property type="match status" value="1"/>
</dbReference>
<dbReference type="EMBL" id="DMAI01000126">
    <property type="protein sequence ID" value="HAE47374.1"/>
    <property type="molecule type" value="Genomic_DNA"/>
</dbReference>